<evidence type="ECO:0000313" key="2">
    <source>
        <dbReference type="EMBL" id="PNG89608.1"/>
    </source>
</evidence>
<comment type="caution">
    <text evidence="2">The sequence shown here is derived from an EMBL/GenBank/DDBJ whole genome shotgun (WGS) entry which is preliminary data.</text>
</comment>
<dbReference type="SUPFAM" id="SSF51905">
    <property type="entry name" value="FAD/NAD(P)-binding domain"/>
    <property type="match status" value="1"/>
</dbReference>
<dbReference type="Pfam" id="PF01266">
    <property type="entry name" value="DAO"/>
    <property type="match status" value="1"/>
</dbReference>
<organism evidence="2 3">
    <name type="scientific">Streptomyces malaysiensis</name>
    <dbReference type="NCBI Taxonomy" id="92644"/>
    <lineage>
        <taxon>Bacteria</taxon>
        <taxon>Bacillati</taxon>
        <taxon>Actinomycetota</taxon>
        <taxon>Actinomycetes</taxon>
        <taxon>Kitasatosporales</taxon>
        <taxon>Streptomycetaceae</taxon>
        <taxon>Streptomyces</taxon>
        <taxon>Streptomyces violaceusniger group</taxon>
    </lineage>
</organism>
<evidence type="ECO:0000259" key="1">
    <source>
        <dbReference type="Pfam" id="PF01266"/>
    </source>
</evidence>
<keyword evidence="3" id="KW-1185">Reference proteome</keyword>
<dbReference type="GO" id="GO:0005737">
    <property type="term" value="C:cytoplasm"/>
    <property type="evidence" value="ECO:0007669"/>
    <property type="project" value="TreeGrafter"/>
</dbReference>
<feature type="domain" description="FAD dependent oxidoreductase" evidence="1">
    <location>
        <begin position="30"/>
        <end position="385"/>
    </location>
</feature>
<dbReference type="PANTHER" id="PTHR13847:SF281">
    <property type="entry name" value="FAD DEPENDENT OXIDOREDUCTASE DOMAIN-CONTAINING PROTEIN"/>
    <property type="match status" value="1"/>
</dbReference>
<dbReference type="PANTHER" id="PTHR13847">
    <property type="entry name" value="SARCOSINE DEHYDROGENASE-RELATED"/>
    <property type="match status" value="1"/>
</dbReference>
<gene>
    <name evidence="2" type="ORF">SMF913_25073</name>
</gene>
<dbReference type="AlphaFoldDB" id="A0A2J7YNK2"/>
<evidence type="ECO:0000313" key="3">
    <source>
        <dbReference type="Proteomes" id="UP000236520"/>
    </source>
</evidence>
<reference evidence="2 3" key="1">
    <citation type="submission" date="2015-09" db="EMBL/GenBank/DDBJ databases">
        <title>Genome sequence, genome mining and natural product profiling of a biocontrol bacterium Streptomyces malaysiensis F913.</title>
        <authorList>
            <person name="Xu Y."/>
            <person name="Wei J."/>
            <person name="Xie J."/>
            <person name="Li T."/>
            <person name="Zhou Z."/>
        </authorList>
    </citation>
    <scope>NUCLEOTIDE SEQUENCE [LARGE SCALE GENOMIC DNA]</scope>
    <source>
        <strain evidence="2 3">F913</strain>
    </source>
</reference>
<dbReference type="Proteomes" id="UP000236520">
    <property type="component" value="Unassembled WGS sequence"/>
</dbReference>
<sequence>MSTVKTVPYWLDTAPAGPDRSAVEIGGRTDVAVVGAGLTGLSAALHLARKGAQVTVLEQETVGWGASGRNGGMCTTGLAIGFLTAVERYGIPTAKAAYLAYNEAIDTVEKLVDEESIDCDFSRTGKLNLACKPAHYERLARTHEGLADLIGYKTQLIPKRDIRSEIGSDHYHGAMVDPQGAGLHVGKFVRGLAEAAANLGVRIHEKAPVTKARRIGGTTHDLTTPVGTLRADNVLVATSGYTGSPFRWLRNRIVPVGSFIIVTEPLRQEVVDELMPTRRMASDSKNILYYFRITPDNRLLFGGRARFAMSNPQSDAKSGQILRKGMLSVFPQLDGVRIDYLWGGLVDISLDQMVHSGERDGLHYSVGYSGHGVQMATHMGKQMAEVIAGRPEANIWRGMKFPRVPGHFGPPWFLPFAGAYYRALDFIK</sequence>
<dbReference type="InterPro" id="IPR006076">
    <property type="entry name" value="FAD-dep_OxRdtase"/>
</dbReference>
<dbReference type="Gene3D" id="3.30.9.10">
    <property type="entry name" value="D-Amino Acid Oxidase, subunit A, domain 2"/>
    <property type="match status" value="1"/>
</dbReference>
<name>A0A2J7YNK2_STRMQ</name>
<dbReference type="InterPro" id="IPR036188">
    <property type="entry name" value="FAD/NAD-bd_sf"/>
</dbReference>
<proteinExistence type="predicted"/>
<dbReference type="Gene3D" id="3.50.50.60">
    <property type="entry name" value="FAD/NAD(P)-binding domain"/>
    <property type="match status" value="1"/>
</dbReference>
<protein>
    <recommendedName>
        <fullName evidence="1">FAD dependent oxidoreductase domain-containing protein</fullName>
    </recommendedName>
</protein>
<accession>A0A2J7YNK2</accession>
<dbReference type="EMBL" id="LJIW01000002">
    <property type="protein sequence ID" value="PNG89608.1"/>
    <property type="molecule type" value="Genomic_DNA"/>
</dbReference>